<keyword evidence="2" id="KW-1185">Reference proteome</keyword>
<dbReference type="Proteomes" id="UP000438448">
    <property type="component" value="Unassembled WGS sequence"/>
</dbReference>
<dbReference type="InterPro" id="IPR029058">
    <property type="entry name" value="AB_hydrolase_fold"/>
</dbReference>
<comment type="caution">
    <text evidence="1">The sequence shown here is derived from an EMBL/GenBank/DDBJ whole genome shotgun (WGS) entry which is preliminary data.</text>
</comment>
<dbReference type="SUPFAM" id="SSF53474">
    <property type="entry name" value="alpha/beta-Hydrolases"/>
    <property type="match status" value="1"/>
</dbReference>
<name>A0A7K0CZY7_9NOCA</name>
<gene>
    <name evidence="1" type="ORF">NRB20_21190</name>
</gene>
<evidence type="ECO:0000313" key="2">
    <source>
        <dbReference type="Proteomes" id="UP000438448"/>
    </source>
</evidence>
<dbReference type="Gene3D" id="3.40.50.1820">
    <property type="entry name" value="alpha/beta hydrolase"/>
    <property type="match status" value="1"/>
</dbReference>
<dbReference type="PANTHER" id="PTHR33428:SF14">
    <property type="entry name" value="CARBOXYLESTERASE TYPE B DOMAIN-CONTAINING PROTEIN"/>
    <property type="match status" value="1"/>
</dbReference>
<dbReference type="Pfam" id="PF07224">
    <property type="entry name" value="Chlorophyllase"/>
    <property type="match status" value="1"/>
</dbReference>
<dbReference type="AlphaFoldDB" id="A0A7K0CZY7"/>
<evidence type="ECO:0000313" key="1">
    <source>
        <dbReference type="EMBL" id="MQY19035.1"/>
    </source>
</evidence>
<proteinExistence type="predicted"/>
<protein>
    <recommendedName>
        <fullName evidence="3">Alpha/beta hydrolase</fullName>
    </recommendedName>
</protein>
<reference evidence="1 2" key="1">
    <citation type="submission" date="2019-10" db="EMBL/GenBank/DDBJ databases">
        <title>Nocardia macrotermitis sp. nov. and Nocardia aurantia sp. nov., isolated from the gut of fungus growing-termite Macrotermes natalensis.</title>
        <authorList>
            <person name="Benndorf R."/>
            <person name="Schwitalla J."/>
            <person name="Martin K."/>
            <person name="De Beer W."/>
            <person name="Kaster A.-K."/>
            <person name="Vollmers J."/>
            <person name="Poulsen M."/>
            <person name="Beemelmanns C."/>
        </authorList>
    </citation>
    <scope>NUCLEOTIDE SEQUENCE [LARGE SCALE GENOMIC DNA]</scope>
    <source>
        <strain evidence="1 2">RB20</strain>
    </source>
</reference>
<dbReference type="InterPro" id="IPR017395">
    <property type="entry name" value="Chlorophyllase-like"/>
</dbReference>
<evidence type="ECO:0008006" key="3">
    <source>
        <dbReference type="Google" id="ProtNLM"/>
    </source>
</evidence>
<dbReference type="EMBL" id="WEGK01000004">
    <property type="protein sequence ID" value="MQY19035.1"/>
    <property type="molecule type" value="Genomic_DNA"/>
</dbReference>
<sequence>MIARPGDDPGIRRNAVRARASDKFDVVSASVKSLLSLLASPGPHRVLHGNLGIAGQPGLVLTPETGSNLPAVVFGHGWLAGAGNYRKLLEHLASWGFVAAAPDTERGPIPSHLNLATDLLTTLDICTGVRLGEGKISVHPGKLALAGHGMGAGAAVIAASQRKVAAVAALYPAVTAPSAESLAPGIESPALILGGSTDLDEVGSDAVALAAAWGGPAVLRSVDGASRNGIVRGRRALAALGATKFEPKTERITRGLLVGYLTYQLLGDKKYKAFAEPEEVIARTAIIDPHATEEPEPPSKMQLLQVAQLLRK</sequence>
<organism evidence="1 2">
    <name type="scientific">Nocardia macrotermitis</name>
    <dbReference type="NCBI Taxonomy" id="2585198"/>
    <lineage>
        <taxon>Bacteria</taxon>
        <taxon>Bacillati</taxon>
        <taxon>Actinomycetota</taxon>
        <taxon>Actinomycetes</taxon>
        <taxon>Mycobacteriales</taxon>
        <taxon>Nocardiaceae</taxon>
        <taxon>Nocardia</taxon>
    </lineage>
</organism>
<accession>A0A7K0CZY7</accession>
<dbReference type="PANTHER" id="PTHR33428">
    <property type="entry name" value="CHLOROPHYLLASE-2, CHLOROPLASTIC"/>
    <property type="match status" value="1"/>
</dbReference>